<sequence>MKKFVVAIGAGAALAVGVLTAVPASAAPQKPTKPYPDISRYAKLDFERFQLADKPGIWFSTPSGLNCGIWDDGSTGCTGTIPGAPGGANQVGWFSGESDAHFDNTDQLRFVAGVPQTVLPADNYVEYKNAKCGVTPEGAVYCTGSGNYAYSGNQFMVSTSGSWIGPQVYEKE</sequence>
<proteinExistence type="predicted"/>
<protein>
    <submittedName>
        <fullName evidence="1">Uncharacterized protein</fullName>
    </submittedName>
</protein>
<accession>A0A1X0DCQ6</accession>
<keyword evidence="2" id="KW-1185">Reference proteome</keyword>
<dbReference type="STRING" id="444597.BST26_11875"/>
<comment type="caution">
    <text evidence="1">The sequence shown here is derived from an EMBL/GenBank/DDBJ whole genome shotgun (WGS) entry which is preliminary data.</text>
</comment>
<evidence type="ECO:0000313" key="2">
    <source>
        <dbReference type="Proteomes" id="UP000192801"/>
    </source>
</evidence>
<reference evidence="1 2" key="1">
    <citation type="submission" date="2016-12" db="EMBL/GenBank/DDBJ databases">
        <title>The new phylogeny of genus Mycobacterium.</title>
        <authorList>
            <person name="Tortoli E."/>
            <person name="Trovato A."/>
            <person name="Cirillo D.M."/>
        </authorList>
    </citation>
    <scope>NUCLEOTIDE SEQUENCE [LARGE SCALE GENOMIC DNA]</scope>
    <source>
        <strain evidence="1 2">DSM 45130</strain>
    </source>
</reference>
<dbReference type="AlphaFoldDB" id="A0A1X0DCQ6"/>
<dbReference type="EMBL" id="MVHS01000025">
    <property type="protein sequence ID" value="ORA70118.1"/>
    <property type="molecule type" value="Genomic_DNA"/>
</dbReference>
<organism evidence="1 2">
    <name type="scientific">Mycolicibacterium insubricum</name>
    <dbReference type="NCBI Taxonomy" id="444597"/>
    <lineage>
        <taxon>Bacteria</taxon>
        <taxon>Bacillati</taxon>
        <taxon>Actinomycetota</taxon>
        <taxon>Actinomycetes</taxon>
        <taxon>Mycobacteriales</taxon>
        <taxon>Mycobacteriaceae</taxon>
        <taxon>Mycolicibacterium</taxon>
    </lineage>
</organism>
<dbReference type="Proteomes" id="UP000192801">
    <property type="component" value="Unassembled WGS sequence"/>
</dbReference>
<name>A0A1X0DCQ6_9MYCO</name>
<gene>
    <name evidence="1" type="ORF">BST26_11875</name>
</gene>
<evidence type="ECO:0000313" key="1">
    <source>
        <dbReference type="EMBL" id="ORA70118.1"/>
    </source>
</evidence>
<dbReference type="RefSeq" id="WP_083031185.1">
    <property type="nucleotide sequence ID" value="NZ_AP022618.1"/>
</dbReference>